<dbReference type="InterPro" id="IPR036465">
    <property type="entry name" value="vWFA_dom_sf"/>
</dbReference>
<organism evidence="9 10">
    <name type="scientific">Actinia tenebrosa</name>
    <name type="common">Australian red waratah sea anemone</name>
    <dbReference type="NCBI Taxonomy" id="6105"/>
    <lineage>
        <taxon>Eukaryota</taxon>
        <taxon>Metazoa</taxon>
        <taxon>Cnidaria</taxon>
        <taxon>Anthozoa</taxon>
        <taxon>Hexacorallia</taxon>
        <taxon>Actiniaria</taxon>
        <taxon>Actiniidae</taxon>
        <taxon>Actinia</taxon>
    </lineage>
</organism>
<gene>
    <name evidence="10" type="primary">LOC116301756</name>
</gene>
<evidence type="ECO:0000259" key="8">
    <source>
        <dbReference type="PROSITE" id="PS50234"/>
    </source>
</evidence>
<dbReference type="GO" id="GO:0016020">
    <property type="term" value="C:membrane"/>
    <property type="evidence" value="ECO:0007669"/>
    <property type="project" value="UniProtKB-SubCell"/>
</dbReference>
<keyword evidence="7" id="KW-0732">Signal</keyword>
<keyword evidence="3" id="KW-0677">Repeat</keyword>
<evidence type="ECO:0000256" key="4">
    <source>
        <dbReference type="ARBA" id="ARBA00022989"/>
    </source>
</evidence>
<dbReference type="InterPro" id="IPR050525">
    <property type="entry name" value="ECM_Assembly_Org"/>
</dbReference>
<evidence type="ECO:0000313" key="9">
    <source>
        <dbReference type="Proteomes" id="UP000515163"/>
    </source>
</evidence>
<keyword evidence="4" id="KW-1133">Transmembrane helix</keyword>
<reference evidence="10" key="1">
    <citation type="submission" date="2025-08" db="UniProtKB">
        <authorList>
            <consortium name="RefSeq"/>
        </authorList>
    </citation>
    <scope>IDENTIFICATION</scope>
    <source>
        <tissue evidence="10">Tentacle</tissue>
    </source>
</reference>
<dbReference type="FunFam" id="2.20.100.10:FF:000007">
    <property type="entry name" value="Thrombospondin 1"/>
    <property type="match status" value="1"/>
</dbReference>
<dbReference type="InterPro" id="IPR000884">
    <property type="entry name" value="TSP1_rpt"/>
</dbReference>
<dbReference type="AlphaFoldDB" id="A0A6P8IJW5"/>
<dbReference type="PROSITE" id="PS50092">
    <property type="entry name" value="TSP1"/>
    <property type="match status" value="1"/>
</dbReference>
<dbReference type="InterPro" id="IPR002035">
    <property type="entry name" value="VWF_A"/>
</dbReference>
<dbReference type="SUPFAM" id="SSF82895">
    <property type="entry name" value="TSP-1 type 1 repeat"/>
    <property type="match status" value="1"/>
</dbReference>
<evidence type="ECO:0000256" key="2">
    <source>
        <dbReference type="ARBA" id="ARBA00022692"/>
    </source>
</evidence>
<feature type="chain" id="PRO_5028425144" evidence="7">
    <location>
        <begin position="27"/>
        <end position="419"/>
    </location>
</feature>
<dbReference type="Pfam" id="PF00090">
    <property type="entry name" value="TSP_1"/>
    <property type="match status" value="1"/>
</dbReference>
<feature type="signal peptide" evidence="7">
    <location>
        <begin position="1"/>
        <end position="26"/>
    </location>
</feature>
<dbReference type="PRINTS" id="PR00453">
    <property type="entry name" value="VWFADOMAIN"/>
</dbReference>
<comment type="subcellular location">
    <subcellularLocation>
        <location evidence="1">Membrane</location>
        <topology evidence="1">Single-pass membrane protein</topology>
    </subcellularLocation>
</comment>
<dbReference type="Gene3D" id="3.40.50.410">
    <property type="entry name" value="von Willebrand factor, type A domain"/>
    <property type="match status" value="1"/>
</dbReference>
<dbReference type="CDD" id="cd01450">
    <property type="entry name" value="vWFA_subfamily_ECM"/>
    <property type="match status" value="1"/>
</dbReference>
<dbReference type="RefSeq" id="XP_031566733.1">
    <property type="nucleotide sequence ID" value="XM_031710873.1"/>
</dbReference>
<keyword evidence="2" id="KW-0812">Transmembrane</keyword>
<sequence length="419" mass="46024">MQRNTAEVLVFLIWVVAAFITKTAESSASCPRVEKIGCFIDTLIPRPLPELLLTDRDPTDPVYSGNTINWYNFMDYLKGLVCRCAERTKERGFTHFGLQFYGECWSGPDAESRFAMHGPSKQCLMGLSIPPAYCNRTDTKACVGGPHLNYVYKIEEDRPKDPIDGKWSPWGPWTSCSTTCGPGTRSRIRECTNPPPENGGKTCAGNETQHGDCNVGKCPTPCHRDLDLGLVLDSSSSVGVERYQTAKEFLVNLVTNAQGSFKGTRIGIIVYNQEPQLQLTFNQTAALSLGEIMNVIRAIPYLHGGTRTDKALLKAATDLYTKKGGDRESVANVLLVVTDGRTNHLSEPYGDALKPLKERKVHVIVVGIGEGVKKSELLQIAMGNHNHVVTLADYQDLQAKLSDIVDEVCSAGNGVNRMI</sequence>
<evidence type="ECO:0000256" key="5">
    <source>
        <dbReference type="ARBA" id="ARBA00023136"/>
    </source>
</evidence>
<keyword evidence="5" id="KW-0472">Membrane</keyword>
<name>A0A6P8IJW5_ACTTE</name>
<evidence type="ECO:0000256" key="7">
    <source>
        <dbReference type="SAM" id="SignalP"/>
    </source>
</evidence>
<dbReference type="InParanoid" id="A0A6P8IJW5"/>
<dbReference type="SUPFAM" id="SSF53300">
    <property type="entry name" value="vWA-like"/>
    <property type="match status" value="1"/>
</dbReference>
<dbReference type="SMART" id="SM00209">
    <property type="entry name" value="TSP1"/>
    <property type="match status" value="1"/>
</dbReference>
<protein>
    <submittedName>
        <fullName evidence="10">Coadhesin-like</fullName>
    </submittedName>
</protein>
<dbReference type="GeneID" id="116301756"/>
<feature type="domain" description="VWFA" evidence="8">
    <location>
        <begin position="227"/>
        <end position="408"/>
    </location>
</feature>
<dbReference type="Pfam" id="PF00092">
    <property type="entry name" value="VWA"/>
    <property type="match status" value="1"/>
</dbReference>
<dbReference type="Proteomes" id="UP000515163">
    <property type="component" value="Unplaced"/>
</dbReference>
<accession>A0A6P8IJW5</accession>
<keyword evidence="9" id="KW-1185">Reference proteome</keyword>
<dbReference type="PANTHER" id="PTHR24020:SF20">
    <property type="entry name" value="PH DOMAIN-CONTAINING PROTEIN"/>
    <property type="match status" value="1"/>
</dbReference>
<dbReference type="PRINTS" id="PR01705">
    <property type="entry name" value="TSP1REPEAT"/>
</dbReference>
<proteinExistence type="predicted"/>
<dbReference type="InterPro" id="IPR036383">
    <property type="entry name" value="TSP1_rpt_sf"/>
</dbReference>
<dbReference type="PANTHER" id="PTHR24020">
    <property type="entry name" value="COLLAGEN ALPHA"/>
    <property type="match status" value="1"/>
</dbReference>
<evidence type="ECO:0000256" key="6">
    <source>
        <dbReference type="ARBA" id="ARBA00023157"/>
    </source>
</evidence>
<dbReference type="Gene3D" id="2.20.100.10">
    <property type="entry name" value="Thrombospondin type-1 (TSP1) repeat"/>
    <property type="match status" value="1"/>
</dbReference>
<evidence type="ECO:0000256" key="1">
    <source>
        <dbReference type="ARBA" id="ARBA00004167"/>
    </source>
</evidence>
<dbReference type="SMART" id="SM00327">
    <property type="entry name" value="VWA"/>
    <property type="match status" value="1"/>
</dbReference>
<dbReference type="OrthoDB" id="8889285at2759"/>
<dbReference type="PROSITE" id="PS50234">
    <property type="entry name" value="VWFA"/>
    <property type="match status" value="1"/>
</dbReference>
<evidence type="ECO:0000313" key="10">
    <source>
        <dbReference type="RefSeq" id="XP_031566733.1"/>
    </source>
</evidence>
<evidence type="ECO:0000256" key="3">
    <source>
        <dbReference type="ARBA" id="ARBA00022737"/>
    </source>
</evidence>
<keyword evidence="6" id="KW-1015">Disulfide bond</keyword>
<dbReference type="KEGG" id="aten:116301756"/>